<evidence type="ECO:0000256" key="3">
    <source>
        <dbReference type="ARBA" id="ARBA00022649"/>
    </source>
</evidence>
<dbReference type="InterPro" id="IPR000182">
    <property type="entry name" value="GNAT_dom"/>
</dbReference>
<evidence type="ECO:0000256" key="2">
    <source>
        <dbReference type="ARBA" id="ARBA00022491"/>
    </source>
</evidence>
<evidence type="ECO:0000256" key="4">
    <source>
        <dbReference type="ARBA" id="ARBA00022679"/>
    </source>
</evidence>
<dbReference type="PANTHER" id="PTHR36449:SF1">
    <property type="entry name" value="ACETYLTRANSFERASE"/>
    <property type="match status" value="1"/>
</dbReference>
<gene>
    <name evidence="8" type="ORF">NCTC11842_00001</name>
</gene>
<keyword evidence="3" id="KW-1277">Toxin-antitoxin system</keyword>
<comment type="catalytic activity">
    <reaction evidence="6">
        <text>glycyl-tRNA(Gly) + acetyl-CoA = N-acetylglycyl-tRNA(Gly) + CoA + H(+)</text>
        <dbReference type="Rhea" id="RHEA:81867"/>
        <dbReference type="Rhea" id="RHEA-COMP:9683"/>
        <dbReference type="Rhea" id="RHEA-COMP:19766"/>
        <dbReference type="ChEBI" id="CHEBI:15378"/>
        <dbReference type="ChEBI" id="CHEBI:57287"/>
        <dbReference type="ChEBI" id="CHEBI:57288"/>
        <dbReference type="ChEBI" id="CHEBI:78522"/>
        <dbReference type="ChEBI" id="CHEBI:232036"/>
    </reaction>
</comment>
<evidence type="ECO:0000259" key="7">
    <source>
        <dbReference type="PROSITE" id="PS51186"/>
    </source>
</evidence>
<dbReference type="PANTHER" id="PTHR36449">
    <property type="entry name" value="ACETYLTRANSFERASE-RELATED"/>
    <property type="match status" value="1"/>
</dbReference>
<reference evidence="8 9" key="1">
    <citation type="submission" date="2018-06" db="EMBL/GenBank/DDBJ databases">
        <authorList>
            <consortium name="Pathogen Informatics"/>
            <person name="Doyle S."/>
        </authorList>
    </citation>
    <scope>NUCLEOTIDE SEQUENCE [LARGE SCALE GENOMIC DNA]</scope>
    <source>
        <strain evidence="8 9">NCTC11842</strain>
    </source>
</reference>
<dbReference type="SUPFAM" id="SSF55729">
    <property type="entry name" value="Acyl-CoA N-acyltransferases (Nat)"/>
    <property type="match status" value="1"/>
</dbReference>
<dbReference type="Gene3D" id="3.40.630.30">
    <property type="match status" value="1"/>
</dbReference>
<evidence type="ECO:0000256" key="5">
    <source>
        <dbReference type="ARBA" id="ARBA00023315"/>
    </source>
</evidence>
<dbReference type="EMBL" id="UAUF01000001">
    <property type="protein sequence ID" value="SPY99502.1"/>
    <property type="molecule type" value="Genomic_DNA"/>
</dbReference>
<evidence type="ECO:0000256" key="6">
    <source>
        <dbReference type="ARBA" id="ARBA00049880"/>
    </source>
</evidence>
<comment type="similarity">
    <text evidence="1">Belongs to the acetyltransferase family. GNAT subfamily.</text>
</comment>
<organism evidence="8 9">
    <name type="scientific">Pseudomonas luteola</name>
    <dbReference type="NCBI Taxonomy" id="47886"/>
    <lineage>
        <taxon>Bacteria</taxon>
        <taxon>Pseudomonadati</taxon>
        <taxon>Pseudomonadota</taxon>
        <taxon>Gammaproteobacteria</taxon>
        <taxon>Pseudomonadales</taxon>
        <taxon>Pseudomonadaceae</taxon>
        <taxon>Pseudomonas</taxon>
    </lineage>
</organism>
<proteinExistence type="inferred from homology"/>
<evidence type="ECO:0000256" key="1">
    <source>
        <dbReference type="ARBA" id="ARBA00009342"/>
    </source>
</evidence>
<feature type="domain" description="N-acetyltransferase" evidence="7">
    <location>
        <begin position="12"/>
        <end position="172"/>
    </location>
</feature>
<name>A0A2X2BT45_PSELU</name>
<dbReference type="AlphaFoldDB" id="A0A2X2BT45"/>
<dbReference type="PROSITE" id="PS51186">
    <property type="entry name" value="GNAT"/>
    <property type="match status" value="1"/>
</dbReference>
<sequence>MSKETTSKAQNLELSAPEKLDEKHDFKNFDCNEVSINEYAQKRAHKAQLAKDAVVYVVCRKDTTEVVAFYTLTSGSVVRSDAPKKLQRNAPNLYPVTILGRLGVDKSIQGQGVAKALLQDAIERAIKASEVVASRAMLVHALDPRLAAFYQKYAGFTPSSISPLTLMLPLIE</sequence>
<dbReference type="Proteomes" id="UP000250443">
    <property type="component" value="Unassembled WGS sequence"/>
</dbReference>
<dbReference type="Pfam" id="PF00583">
    <property type="entry name" value="Acetyltransf_1"/>
    <property type="match status" value="1"/>
</dbReference>
<keyword evidence="2" id="KW-0678">Repressor</keyword>
<dbReference type="CDD" id="cd04301">
    <property type="entry name" value="NAT_SF"/>
    <property type="match status" value="1"/>
</dbReference>
<protein>
    <recommendedName>
        <fullName evidence="7">N-acetyltransferase domain-containing protein</fullName>
    </recommendedName>
</protein>
<accession>A0A2X2BT45</accession>
<evidence type="ECO:0000313" key="9">
    <source>
        <dbReference type="Proteomes" id="UP000250443"/>
    </source>
</evidence>
<keyword evidence="4" id="KW-0808">Transferase</keyword>
<dbReference type="RefSeq" id="WP_239383759.1">
    <property type="nucleotide sequence ID" value="NZ_JAKREJ010000022.1"/>
</dbReference>
<dbReference type="InterPro" id="IPR016181">
    <property type="entry name" value="Acyl_CoA_acyltransferase"/>
</dbReference>
<dbReference type="GO" id="GO:0016747">
    <property type="term" value="F:acyltransferase activity, transferring groups other than amino-acyl groups"/>
    <property type="evidence" value="ECO:0007669"/>
    <property type="project" value="InterPro"/>
</dbReference>
<evidence type="ECO:0000313" key="8">
    <source>
        <dbReference type="EMBL" id="SPY99502.1"/>
    </source>
</evidence>
<keyword evidence="5" id="KW-0012">Acyltransferase</keyword>